<dbReference type="STRING" id="1121015.GCA_000420545_01199"/>
<name>A0A091B1A1_9GAMM</name>
<gene>
    <name evidence="4" type="ORF">N789_01265</name>
</gene>
<dbReference type="RefSeq" id="WP_022968839.1">
    <property type="nucleotide sequence ID" value="NZ_ATVD01000002.1"/>
</dbReference>
<evidence type="ECO:0000313" key="4">
    <source>
        <dbReference type="EMBL" id="KFN44669.1"/>
    </source>
</evidence>
<evidence type="ECO:0000256" key="2">
    <source>
        <dbReference type="RuleBase" id="RU003616"/>
    </source>
</evidence>
<evidence type="ECO:0000313" key="5">
    <source>
        <dbReference type="Proteomes" id="UP000029385"/>
    </source>
</evidence>
<dbReference type="SUPFAM" id="SSF49764">
    <property type="entry name" value="HSP20-like chaperones"/>
    <property type="match status" value="1"/>
</dbReference>
<protein>
    <recommendedName>
        <fullName evidence="3">SHSP domain-containing protein</fullName>
    </recommendedName>
</protein>
<dbReference type="PROSITE" id="PS01031">
    <property type="entry name" value="SHSP"/>
    <property type="match status" value="1"/>
</dbReference>
<dbReference type="OrthoDB" id="9792695at2"/>
<dbReference type="eggNOG" id="COG0071">
    <property type="taxonomic scope" value="Bacteria"/>
</dbReference>
<comment type="similarity">
    <text evidence="1 2">Belongs to the small heat shock protein (HSP20) family.</text>
</comment>
<sequence length="145" mass="16176">MSLARHHLRYSHNPLHAELKQVFDHLFNDAAAANTATARWQPRVDIKEEAGRFVILADLPGVDPAAIEISMDKGVLTIQGERKADEPVDGERLARTEREQGAFQRQFTLPDSADAENIVATGKHGVLEIVIPKRPQSTPRRIQVQ</sequence>
<dbReference type="InterPro" id="IPR002068">
    <property type="entry name" value="A-crystallin/Hsp20_dom"/>
</dbReference>
<evidence type="ECO:0000256" key="1">
    <source>
        <dbReference type="PROSITE-ProRule" id="PRU00285"/>
    </source>
</evidence>
<feature type="domain" description="SHSP" evidence="3">
    <location>
        <begin position="35"/>
        <end position="145"/>
    </location>
</feature>
<dbReference type="PATRIC" id="fig|1121015.4.peg.250"/>
<dbReference type="CDD" id="cd06464">
    <property type="entry name" value="ACD_sHsps-like"/>
    <property type="match status" value="1"/>
</dbReference>
<dbReference type="Proteomes" id="UP000029385">
    <property type="component" value="Unassembled WGS sequence"/>
</dbReference>
<comment type="caution">
    <text evidence="4">The sequence shown here is derived from an EMBL/GenBank/DDBJ whole genome shotgun (WGS) entry which is preliminary data.</text>
</comment>
<reference evidence="4 5" key="1">
    <citation type="submission" date="2013-09" db="EMBL/GenBank/DDBJ databases">
        <title>Genome sequencing of Arenimonas oryziterrae.</title>
        <authorList>
            <person name="Chen F."/>
            <person name="Wang G."/>
        </authorList>
    </citation>
    <scope>NUCLEOTIDE SEQUENCE [LARGE SCALE GENOMIC DNA]</scope>
    <source>
        <strain evidence="4 5">YC6267</strain>
    </source>
</reference>
<dbReference type="Pfam" id="PF00011">
    <property type="entry name" value="HSP20"/>
    <property type="match status" value="1"/>
</dbReference>
<evidence type="ECO:0000259" key="3">
    <source>
        <dbReference type="PROSITE" id="PS01031"/>
    </source>
</evidence>
<proteinExistence type="inferred from homology"/>
<organism evidence="4 5">
    <name type="scientific">Arenimonas oryziterrae DSM 21050 = YC6267</name>
    <dbReference type="NCBI Taxonomy" id="1121015"/>
    <lineage>
        <taxon>Bacteria</taxon>
        <taxon>Pseudomonadati</taxon>
        <taxon>Pseudomonadota</taxon>
        <taxon>Gammaproteobacteria</taxon>
        <taxon>Lysobacterales</taxon>
        <taxon>Lysobacteraceae</taxon>
        <taxon>Arenimonas</taxon>
    </lineage>
</organism>
<dbReference type="InterPro" id="IPR031107">
    <property type="entry name" value="Small_HSP"/>
</dbReference>
<accession>A0A091B1A1</accession>
<dbReference type="AlphaFoldDB" id="A0A091B1A1"/>
<dbReference type="EMBL" id="AVCI01000001">
    <property type="protein sequence ID" value="KFN44669.1"/>
    <property type="molecule type" value="Genomic_DNA"/>
</dbReference>
<dbReference type="Gene3D" id="2.60.40.790">
    <property type="match status" value="1"/>
</dbReference>
<keyword evidence="5" id="KW-1185">Reference proteome</keyword>
<dbReference type="InterPro" id="IPR008978">
    <property type="entry name" value="HSP20-like_chaperone"/>
</dbReference>
<dbReference type="PANTHER" id="PTHR11527">
    <property type="entry name" value="HEAT-SHOCK PROTEIN 20 FAMILY MEMBER"/>
    <property type="match status" value="1"/>
</dbReference>